<evidence type="ECO:0000313" key="11">
    <source>
        <dbReference type="EMBL" id="KAL1139644.1"/>
    </source>
</evidence>
<dbReference type="InterPro" id="IPR004117">
    <property type="entry name" value="7tm6_olfct_rcpt"/>
</dbReference>
<dbReference type="Proteomes" id="UP001558652">
    <property type="component" value="Unassembled WGS sequence"/>
</dbReference>
<proteinExistence type="inferred from homology"/>
<dbReference type="Pfam" id="PF02949">
    <property type="entry name" value="7tm_6"/>
    <property type="match status" value="1"/>
</dbReference>
<evidence type="ECO:0000256" key="5">
    <source>
        <dbReference type="ARBA" id="ARBA00022725"/>
    </source>
</evidence>
<keyword evidence="2" id="KW-1003">Cell membrane</keyword>
<comment type="caution">
    <text evidence="10">Lacks conserved residue(s) required for the propagation of feature annotation.</text>
</comment>
<keyword evidence="7 10" id="KW-0472">Membrane</keyword>
<keyword evidence="12" id="KW-1185">Reference proteome</keyword>
<dbReference type="GO" id="GO:0005886">
    <property type="term" value="C:plasma membrane"/>
    <property type="evidence" value="ECO:0007669"/>
    <property type="project" value="UniProtKB-SubCell"/>
</dbReference>
<sequence>MSISKLNVLNFSLMLSGLNFNREVTKSNRLRSRIRLGLFTVAICTGMFFTLFSFSGLDLEEVSWNVFVILFHVSSLAKLVVMYVIENELRWAYVVLNDDLNVETPNSKRIRRVFVTFVSLAFTVMVSVSLHPLVTGQPHFPLYGFLPFSTQEKAPYVFAYLLTTIITLVECYCHIVFDSIVAVYGYRIYNRIIKLCKRFRALKSYEELRENIIEHIEILRATGVFRMLISVPYFLLIFGSVAQFCMLAFLIARFENLSKSLLHGSIIIDVMSQVFIYCWIGQQLTNAFDDLHLACYDNYWYMNTLETRKLLAIVMTVTKKPVIFKGCYVVDMSYRMFLKRYKIEGEAFLDAIVTGDETRVCRCTLESKRRSKQWCHIHSTSSLWSERPSML</sequence>
<keyword evidence="5 10" id="KW-0552">Olfaction</keyword>
<feature type="transmembrane region" description="Helical" evidence="10">
    <location>
        <begin position="62"/>
        <end position="85"/>
    </location>
</feature>
<dbReference type="GO" id="GO:0007608">
    <property type="term" value="P:sensory perception of smell"/>
    <property type="evidence" value="ECO:0007669"/>
    <property type="project" value="UniProtKB-KW"/>
</dbReference>
<evidence type="ECO:0000256" key="10">
    <source>
        <dbReference type="RuleBase" id="RU351113"/>
    </source>
</evidence>
<accession>A0ABD0YUJ5</accession>
<evidence type="ECO:0000256" key="2">
    <source>
        <dbReference type="ARBA" id="ARBA00022475"/>
    </source>
</evidence>
<keyword evidence="9 10" id="KW-0807">Transducer</keyword>
<feature type="transmembrane region" description="Helical" evidence="10">
    <location>
        <begin position="36"/>
        <end position="56"/>
    </location>
</feature>
<reference evidence="11 12" key="1">
    <citation type="submission" date="2024-07" db="EMBL/GenBank/DDBJ databases">
        <title>Chromosome-level genome assembly of the water stick insect Ranatra chinensis (Heteroptera: Nepidae).</title>
        <authorList>
            <person name="Liu X."/>
        </authorList>
    </citation>
    <scope>NUCLEOTIDE SEQUENCE [LARGE SCALE GENOMIC DNA]</scope>
    <source>
        <strain evidence="11">Cailab_2021Rc</strain>
        <tissue evidence="11">Muscle</tissue>
    </source>
</reference>
<keyword evidence="6 10" id="KW-1133">Transmembrane helix</keyword>
<evidence type="ECO:0000313" key="12">
    <source>
        <dbReference type="Proteomes" id="UP001558652"/>
    </source>
</evidence>
<comment type="subcellular location">
    <subcellularLocation>
        <location evidence="1 10">Cell membrane</location>
        <topology evidence="1 10">Multi-pass membrane protein</topology>
    </subcellularLocation>
</comment>
<evidence type="ECO:0000256" key="8">
    <source>
        <dbReference type="ARBA" id="ARBA00023170"/>
    </source>
</evidence>
<dbReference type="PANTHER" id="PTHR21137">
    <property type="entry name" value="ODORANT RECEPTOR"/>
    <property type="match status" value="1"/>
</dbReference>
<evidence type="ECO:0000256" key="6">
    <source>
        <dbReference type="ARBA" id="ARBA00022989"/>
    </source>
</evidence>
<dbReference type="EMBL" id="JBFDAA010000002">
    <property type="protein sequence ID" value="KAL1139644.1"/>
    <property type="molecule type" value="Genomic_DNA"/>
</dbReference>
<feature type="transmembrane region" description="Helical" evidence="10">
    <location>
        <begin position="154"/>
        <end position="184"/>
    </location>
</feature>
<comment type="similarity">
    <text evidence="10">Belongs to the insect chemoreceptor superfamily. Heteromeric odorant receptor channel (TC 1.A.69) family.</text>
</comment>
<organism evidence="11 12">
    <name type="scientific">Ranatra chinensis</name>
    <dbReference type="NCBI Taxonomy" id="642074"/>
    <lineage>
        <taxon>Eukaryota</taxon>
        <taxon>Metazoa</taxon>
        <taxon>Ecdysozoa</taxon>
        <taxon>Arthropoda</taxon>
        <taxon>Hexapoda</taxon>
        <taxon>Insecta</taxon>
        <taxon>Pterygota</taxon>
        <taxon>Neoptera</taxon>
        <taxon>Paraneoptera</taxon>
        <taxon>Hemiptera</taxon>
        <taxon>Heteroptera</taxon>
        <taxon>Panheteroptera</taxon>
        <taxon>Nepomorpha</taxon>
        <taxon>Nepidae</taxon>
        <taxon>Ranatrinae</taxon>
        <taxon>Ranatra</taxon>
    </lineage>
</organism>
<evidence type="ECO:0000256" key="1">
    <source>
        <dbReference type="ARBA" id="ARBA00004651"/>
    </source>
</evidence>
<dbReference type="GO" id="GO:0007165">
    <property type="term" value="P:signal transduction"/>
    <property type="evidence" value="ECO:0007669"/>
    <property type="project" value="UniProtKB-KW"/>
</dbReference>
<name>A0ABD0YUJ5_9HEMI</name>
<gene>
    <name evidence="11" type="ORF">AAG570_006622</name>
</gene>
<keyword evidence="3 10" id="KW-0716">Sensory transduction</keyword>
<evidence type="ECO:0000256" key="3">
    <source>
        <dbReference type="ARBA" id="ARBA00022606"/>
    </source>
</evidence>
<evidence type="ECO:0000256" key="9">
    <source>
        <dbReference type="ARBA" id="ARBA00023224"/>
    </source>
</evidence>
<keyword evidence="4 10" id="KW-0812">Transmembrane</keyword>
<dbReference type="PANTHER" id="PTHR21137:SF35">
    <property type="entry name" value="ODORANT RECEPTOR 19A-RELATED"/>
    <property type="match status" value="1"/>
</dbReference>
<protein>
    <recommendedName>
        <fullName evidence="10">Odorant receptor</fullName>
    </recommendedName>
</protein>
<evidence type="ECO:0000256" key="4">
    <source>
        <dbReference type="ARBA" id="ARBA00022692"/>
    </source>
</evidence>
<comment type="caution">
    <text evidence="11">The sequence shown here is derived from an EMBL/GenBank/DDBJ whole genome shotgun (WGS) entry which is preliminary data.</text>
</comment>
<dbReference type="AlphaFoldDB" id="A0ABD0YUJ5"/>
<keyword evidence="8 10" id="KW-0675">Receptor</keyword>
<evidence type="ECO:0000256" key="7">
    <source>
        <dbReference type="ARBA" id="ARBA00023136"/>
    </source>
</evidence>
<feature type="transmembrane region" description="Helical" evidence="10">
    <location>
        <begin position="233"/>
        <end position="254"/>
    </location>
</feature>
<feature type="transmembrane region" description="Helical" evidence="10">
    <location>
        <begin position="113"/>
        <end position="134"/>
    </location>
</feature>